<feature type="transmembrane region" description="Helical" evidence="1">
    <location>
        <begin position="169"/>
        <end position="187"/>
    </location>
</feature>
<keyword evidence="1" id="KW-0812">Transmembrane</keyword>
<proteinExistence type="predicted"/>
<dbReference type="AlphaFoldDB" id="A0A7C4FAX5"/>
<evidence type="ECO:0000256" key="1">
    <source>
        <dbReference type="SAM" id="Phobius"/>
    </source>
</evidence>
<evidence type="ECO:0000313" key="3">
    <source>
        <dbReference type="EMBL" id="HGI42847.1"/>
    </source>
</evidence>
<sequence length="570" mass="61887">MSLKRGSQPTACLYARIFKHQRTPHTPVNEDYSGFKSGYRYIFSLPRGRVLALLIAALNLLCITASLRLGAALDFARSAAAVALLVLACKLTEPRVVTWKRAAGFYALFSLAAIPALVVTGEAFYAVLLTDLLCFLFLATISSPARASTLLLLYIVLAYAITPQFFTKFLVLIAAYLAVSITVLAAIDRRVRKSIGISGFKLLRGFLRYILSGERVELEECFTQMSRERSLGLHVLNFLDAESRVLGKLVISEIHPGPMRDLGSSTLPSKVVNGCGVPTLFLKTPSTHSENLASSAEVEEVTRELCSLTCRDPCSSYARVGARASGKFSVITLDAGCVTLAFIDPLVPMEDLPREVFEALRENGIVAVDTHSMISREYISLDSAEMYSLEISNLYESIRDALEKPVAEGFIKAGFHRIDYSDGKSVAPGGISCAVLKVGGLKLAVVSVDGNNMAADFKPAFLSKLKSMGVLPIVATTDSHLYTGAIGGVDYYTVGSFDRELLMKLCSKCVEEALKNSENAALCYTYYAHKSKYLDASALKRLSLVTRSNVRDGVTLVLLALLTTVLTALL</sequence>
<gene>
    <name evidence="3" type="ORF">ENV17_00455</name>
</gene>
<feature type="transmembrane region" description="Helical" evidence="1">
    <location>
        <begin position="50"/>
        <end position="69"/>
    </location>
</feature>
<keyword evidence="1" id="KW-0472">Membrane</keyword>
<name>A0A7C4FAX5_THEPE</name>
<dbReference type="InterPro" id="IPR019204">
    <property type="entry name" value="DUF2070_membrane"/>
</dbReference>
<keyword evidence="1" id="KW-1133">Transmembrane helix</keyword>
<protein>
    <submittedName>
        <fullName evidence="3">DUF2070 family protein</fullName>
    </submittedName>
</protein>
<dbReference type="Pfam" id="PF09843">
    <property type="entry name" value="DUF2070"/>
    <property type="match status" value="1"/>
</dbReference>
<feature type="transmembrane region" description="Helical" evidence="1">
    <location>
        <begin position="104"/>
        <end position="129"/>
    </location>
</feature>
<evidence type="ECO:0000259" key="2">
    <source>
        <dbReference type="Pfam" id="PF09843"/>
    </source>
</evidence>
<feature type="transmembrane region" description="Helical" evidence="1">
    <location>
        <begin position="135"/>
        <end position="157"/>
    </location>
</feature>
<feature type="domain" description="DUF2070" evidence="2">
    <location>
        <begin position="36"/>
        <end position="567"/>
    </location>
</feature>
<comment type="caution">
    <text evidence="3">The sequence shown here is derived from an EMBL/GenBank/DDBJ whole genome shotgun (WGS) entry which is preliminary data.</text>
</comment>
<reference evidence="3" key="1">
    <citation type="journal article" date="2020" name="mSystems">
        <title>Genome- and Community-Level Interaction Insights into Carbon Utilization and Element Cycling Functions of Hydrothermarchaeota in Hydrothermal Sediment.</title>
        <authorList>
            <person name="Zhou Z."/>
            <person name="Liu Y."/>
            <person name="Xu W."/>
            <person name="Pan J."/>
            <person name="Luo Z.H."/>
            <person name="Li M."/>
        </authorList>
    </citation>
    <scope>NUCLEOTIDE SEQUENCE [LARGE SCALE GENOMIC DNA]</scope>
    <source>
        <strain evidence="3">SpSt-735</strain>
    </source>
</reference>
<dbReference type="EMBL" id="DTFI01000012">
    <property type="protein sequence ID" value="HGI42847.1"/>
    <property type="molecule type" value="Genomic_DNA"/>
</dbReference>
<organism evidence="3">
    <name type="scientific">Thermofilum pendens</name>
    <dbReference type="NCBI Taxonomy" id="2269"/>
    <lineage>
        <taxon>Archaea</taxon>
        <taxon>Thermoproteota</taxon>
        <taxon>Thermoprotei</taxon>
        <taxon>Thermofilales</taxon>
        <taxon>Thermofilaceae</taxon>
        <taxon>Thermofilum</taxon>
    </lineage>
</organism>
<accession>A0A7C4FAX5</accession>